<dbReference type="Gene3D" id="3.40.50.2300">
    <property type="match status" value="1"/>
</dbReference>
<dbReference type="EMBL" id="CP036289">
    <property type="protein sequence ID" value="QDU74628.1"/>
    <property type="molecule type" value="Genomic_DNA"/>
</dbReference>
<evidence type="ECO:0000313" key="7">
    <source>
        <dbReference type="Proteomes" id="UP000318626"/>
    </source>
</evidence>
<evidence type="ECO:0000256" key="3">
    <source>
        <dbReference type="ARBA" id="ARBA00023163"/>
    </source>
</evidence>
<dbReference type="SUPFAM" id="SSF52172">
    <property type="entry name" value="CheY-like"/>
    <property type="match status" value="1"/>
</dbReference>
<dbReference type="InterPro" id="IPR011006">
    <property type="entry name" value="CheY-like_superfamily"/>
</dbReference>
<dbReference type="SMART" id="SM00448">
    <property type="entry name" value="REC"/>
    <property type="match status" value="1"/>
</dbReference>
<dbReference type="InterPro" id="IPR058245">
    <property type="entry name" value="NreC/VraR/RcsB-like_REC"/>
</dbReference>
<keyword evidence="2" id="KW-0238">DNA-binding</keyword>
<keyword evidence="3" id="KW-0804">Transcription</keyword>
<proteinExistence type="predicted"/>
<dbReference type="Proteomes" id="UP000318626">
    <property type="component" value="Chromosome"/>
</dbReference>
<dbReference type="CDD" id="cd17535">
    <property type="entry name" value="REC_NarL-like"/>
    <property type="match status" value="1"/>
</dbReference>
<keyword evidence="7" id="KW-1185">Reference proteome</keyword>
<keyword evidence="1" id="KW-0805">Transcription regulation</keyword>
<dbReference type="RefSeq" id="WP_165698659.1">
    <property type="nucleotide sequence ID" value="NZ_CP036289.1"/>
</dbReference>
<sequence length="132" mass="14802">MNVRLLIVDDHEMVREGLRYALRSSELETTEAASGQRALRIVAEEDIDAVLLDVDMPEMDGLEVLSQIKAVKPDLPVLMHSCHDNTGYVRRSIELDARGYIIKGVHKNELIEAIHIAVSGGNVWTAEQLRTR</sequence>
<evidence type="ECO:0000256" key="2">
    <source>
        <dbReference type="ARBA" id="ARBA00023125"/>
    </source>
</evidence>
<feature type="modified residue" description="4-aspartylphosphate" evidence="4">
    <location>
        <position position="53"/>
    </location>
</feature>
<dbReference type="AlphaFoldDB" id="A0A518C5X6"/>
<name>A0A518C5X6_9BACT</name>
<dbReference type="InterPro" id="IPR039420">
    <property type="entry name" value="WalR-like"/>
</dbReference>
<organism evidence="6 7">
    <name type="scientific">Bremerella volcania</name>
    <dbReference type="NCBI Taxonomy" id="2527984"/>
    <lineage>
        <taxon>Bacteria</taxon>
        <taxon>Pseudomonadati</taxon>
        <taxon>Planctomycetota</taxon>
        <taxon>Planctomycetia</taxon>
        <taxon>Pirellulales</taxon>
        <taxon>Pirellulaceae</taxon>
        <taxon>Bremerella</taxon>
    </lineage>
</organism>
<gene>
    <name evidence="6" type="primary">degU_2</name>
    <name evidence="6" type="ORF">Pan97_16400</name>
</gene>
<evidence type="ECO:0000256" key="4">
    <source>
        <dbReference type="PROSITE-ProRule" id="PRU00169"/>
    </source>
</evidence>
<dbReference type="PANTHER" id="PTHR43214:SF41">
    <property type="entry name" value="NITRATE_NITRITE RESPONSE REGULATOR PROTEIN NARP"/>
    <property type="match status" value="1"/>
</dbReference>
<accession>A0A518C5X6</accession>
<protein>
    <submittedName>
        <fullName evidence="6">Transcriptional regulatory protein DegU</fullName>
    </submittedName>
</protein>
<feature type="domain" description="Response regulatory" evidence="5">
    <location>
        <begin position="4"/>
        <end position="118"/>
    </location>
</feature>
<evidence type="ECO:0000259" key="5">
    <source>
        <dbReference type="PROSITE" id="PS50110"/>
    </source>
</evidence>
<evidence type="ECO:0000256" key="1">
    <source>
        <dbReference type="ARBA" id="ARBA00023015"/>
    </source>
</evidence>
<dbReference type="GO" id="GO:0000160">
    <property type="term" value="P:phosphorelay signal transduction system"/>
    <property type="evidence" value="ECO:0007669"/>
    <property type="project" value="InterPro"/>
</dbReference>
<evidence type="ECO:0000313" key="6">
    <source>
        <dbReference type="EMBL" id="QDU74628.1"/>
    </source>
</evidence>
<keyword evidence="4" id="KW-0597">Phosphoprotein</keyword>
<dbReference type="PROSITE" id="PS50110">
    <property type="entry name" value="RESPONSE_REGULATORY"/>
    <property type="match status" value="1"/>
</dbReference>
<dbReference type="KEGG" id="bvo:Pan97_16400"/>
<dbReference type="InterPro" id="IPR001789">
    <property type="entry name" value="Sig_transdc_resp-reg_receiver"/>
</dbReference>
<reference evidence="7" key="1">
    <citation type="submission" date="2019-02" db="EMBL/GenBank/DDBJ databases">
        <title>Deep-cultivation of Planctomycetes and their phenomic and genomic characterization uncovers novel biology.</title>
        <authorList>
            <person name="Wiegand S."/>
            <person name="Jogler M."/>
            <person name="Boedeker C."/>
            <person name="Pinto D."/>
            <person name="Vollmers J."/>
            <person name="Rivas-Marin E."/>
            <person name="Kohn T."/>
            <person name="Peeters S.H."/>
            <person name="Heuer A."/>
            <person name="Rast P."/>
            <person name="Oberbeckmann S."/>
            <person name="Bunk B."/>
            <person name="Jeske O."/>
            <person name="Meyerdierks A."/>
            <person name="Storesund J.E."/>
            <person name="Kallscheuer N."/>
            <person name="Luecker S."/>
            <person name="Lage O.M."/>
            <person name="Pohl T."/>
            <person name="Merkel B.J."/>
            <person name="Hornburger P."/>
            <person name="Mueller R.-W."/>
            <person name="Bruemmer F."/>
            <person name="Labrenz M."/>
            <person name="Spormann A.M."/>
            <person name="Op den Camp H."/>
            <person name="Overmann J."/>
            <person name="Amann R."/>
            <person name="Jetten M.S.M."/>
            <person name="Mascher T."/>
            <person name="Medema M.H."/>
            <person name="Devos D.P."/>
            <person name="Kaster A.-K."/>
            <person name="Ovreas L."/>
            <person name="Rohde M."/>
            <person name="Galperin M.Y."/>
            <person name="Jogler C."/>
        </authorList>
    </citation>
    <scope>NUCLEOTIDE SEQUENCE [LARGE SCALE GENOMIC DNA]</scope>
    <source>
        <strain evidence="7">Pan97</strain>
    </source>
</reference>
<dbReference type="PANTHER" id="PTHR43214">
    <property type="entry name" value="TWO-COMPONENT RESPONSE REGULATOR"/>
    <property type="match status" value="1"/>
</dbReference>
<dbReference type="GO" id="GO:0003677">
    <property type="term" value="F:DNA binding"/>
    <property type="evidence" value="ECO:0007669"/>
    <property type="project" value="UniProtKB-KW"/>
</dbReference>
<dbReference type="Pfam" id="PF00072">
    <property type="entry name" value="Response_reg"/>
    <property type="match status" value="1"/>
</dbReference>